<dbReference type="EMBL" id="JAKFHA010000036">
    <property type="protein sequence ID" value="MCF2532605.1"/>
    <property type="molecule type" value="Genomic_DNA"/>
</dbReference>
<keyword evidence="2" id="KW-1185">Reference proteome</keyword>
<dbReference type="Pfam" id="PF10604">
    <property type="entry name" value="Polyketide_cyc2"/>
    <property type="match status" value="1"/>
</dbReference>
<dbReference type="Gene3D" id="3.30.530.20">
    <property type="match status" value="1"/>
</dbReference>
<dbReference type="Proteomes" id="UP001165378">
    <property type="component" value="Unassembled WGS sequence"/>
</dbReference>
<sequence>MTTSVPAPPAQVFAAALDAGAHSRSMARHGERVVGGPADGVLRPGDEVTFEARHFGLRWRLTARITGYDEPRSFVDEQVRGPFRTWRHEHRFEDDGAGGTVMVDDIEFRSPVPGLGRLVDRLFLRAYMERVIRSRGAYLRDGHPFG</sequence>
<evidence type="ECO:0000313" key="2">
    <source>
        <dbReference type="Proteomes" id="UP001165378"/>
    </source>
</evidence>
<reference evidence="1" key="1">
    <citation type="submission" date="2022-01" db="EMBL/GenBank/DDBJ databases">
        <title>Genome-Based Taxonomic Classification of the Phylum Actinobacteria.</title>
        <authorList>
            <person name="Gao Y."/>
        </authorList>
    </citation>
    <scope>NUCLEOTIDE SEQUENCE</scope>
    <source>
        <strain evidence="1">KLBMP 8922</strain>
    </source>
</reference>
<gene>
    <name evidence="1" type="ORF">LZ495_36090</name>
</gene>
<proteinExistence type="predicted"/>
<protein>
    <submittedName>
        <fullName evidence="1">SRPBCC family protein</fullName>
    </submittedName>
</protein>
<dbReference type="InterPro" id="IPR023393">
    <property type="entry name" value="START-like_dom_sf"/>
</dbReference>
<organism evidence="1 2">
    <name type="scientific">Yinghuangia soli</name>
    <dbReference type="NCBI Taxonomy" id="2908204"/>
    <lineage>
        <taxon>Bacteria</taxon>
        <taxon>Bacillati</taxon>
        <taxon>Actinomycetota</taxon>
        <taxon>Actinomycetes</taxon>
        <taxon>Kitasatosporales</taxon>
        <taxon>Streptomycetaceae</taxon>
        <taxon>Yinghuangia</taxon>
    </lineage>
</organism>
<evidence type="ECO:0000313" key="1">
    <source>
        <dbReference type="EMBL" id="MCF2532605.1"/>
    </source>
</evidence>
<dbReference type="InterPro" id="IPR019587">
    <property type="entry name" value="Polyketide_cyclase/dehydratase"/>
</dbReference>
<dbReference type="AlphaFoldDB" id="A0AA41U482"/>
<comment type="caution">
    <text evidence="1">The sequence shown here is derived from an EMBL/GenBank/DDBJ whole genome shotgun (WGS) entry which is preliminary data.</text>
</comment>
<accession>A0AA41U482</accession>
<dbReference type="RefSeq" id="WP_235057379.1">
    <property type="nucleotide sequence ID" value="NZ_JAKFHA010000036.1"/>
</dbReference>
<dbReference type="SUPFAM" id="SSF55961">
    <property type="entry name" value="Bet v1-like"/>
    <property type="match status" value="1"/>
</dbReference>
<name>A0AA41U482_9ACTN</name>
<dbReference type="CDD" id="cd07820">
    <property type="entry name" value="SRPBCC_3"/>
    <property type="match status" value="1"/>
</dbReference>